<evidence type="ECO:0000259" key="3">
    <source>
        <dbReference type="Pfam" id="PF25917"/>
    </source>
</evidence>
<dbReference type="Gene3D" id="2.40.420.20">
    <property type="match status" value="1"/>
</dbReference>
<dbReference type="NCBIfam" id="TIGR01730">
    <property type="entry name" value="RND_mfp"/>
    <property type="match status" value="1"/>
</dbReference>
<evidence type="ECO:0000256" key="1">
    <source>
        <dbReference type="ARBA" id="ARBA00009477"/>
    </source>
</evidence>
<dbReference type="InterPro" id="IPR030190">
    <property type="entry name" value="MacA_alpha-hairpin_sf"/>
</dbReference>
<dbReference type="Gene3D" id="6.10.140.1990">
    <property type="match status" value="1"/>
</dbReference>
<dbReference type="OrthoDB" id="9806939at2"/>
<comment type="similarity">
    <text evidence="1">Belongs to the membrane fusion protein (MFP) (TC 8.A.1) family.</text>
</comment>
<sequence>MKRLIRWILLLLIVAGAGFFVWQKTRPQPVEVLVAKVIKGAVEKTVANTRAGTVKACRRARLSPSIGGQIAKLPIHEGDQVEAGTLLLEIWNEDLQAQLLLAEREVGVAEAQAHAACLSAEEAKRQADRAEQLFRSKVGSVEATDRAVTQARSLEAQCEASLASVQMGKARVDVARTNLMRTRLIAPFGGVVAKIEGELNEYVTPSPVGVQTPPAVDLIENSCYYISAPIDEVDAAGVRIGMETRISLDAFRNQPFAGTVRRIAPYVLDLEKQARTVDIEVSFAETADFKNLLAGYSADVEIILATRLDTLRIPTEAVIEGKKVFVYSPTNKTVRLQEISTGLTNWANTEILSGVQEGQLVVVNVDKPGLADGVQATISEGTP</sequence>
<dbReference type="GO" id="GO:1990961">
    <property type="term" value="P:xenobiotic detoxification by transmembrane export across the plasma membrane"/>
    <property type="evidence" value="ECO:0007669"/>
    <property type="project" value="InterPro"/>
</dbReference>
<proteinExistence type="inferred from homology"/>
<dbReference type="AlphaFoldDB" id="A0A1M7XX96"/>
<reference evidence="5 6" key="1">
    <citation type="submission" date="2016-12" db="EMBL/GenBank/DDBJ databases">
        <authorList>
            <person name="Song W.-J."/>
            <person name="Kurnit D.M."/>
        </authorList>
    </citation>
    <scope>NUCLEOTIDE SEQUENCE [LARGE SCALE GENOMIC DNA]</scope>
    <source>
        <strain evidence="5 6">DSM 18488</strain>
    </source>
</reference>
<evidence type="ECO:0000259" key="4">
    <source>
        <dbReference type="Pfam" id="PF25954"/>
    </source>
</evidence>
<dbReference type="Proteomes" id="UP000184603">
    <property type="component" value="Unassembled WGS sequence"/>
</dbReference>
<dbReference type="GO" id="GO:0015562">
    <property type="term" value="F:efflux transmembrane transporter activity"/>
    <property type="evidence" value="ECO:0007669"/>
    <property type="project" value="TreeGrafter"/>
</dbReference>
<evidence type="ECO:0000256" key="2">
    <source>
        <dbReference type="ARBA" id="ARBA00023054"/>
    </source>
</evidence>
<evidence type="ECO:0000313" key="5">
    <source>
        <dbReference type="EMBL" id="SHO43518.1"/>
    </source>
</evidence>
<dbReference type="PANTHER" id="PTHR30469">
    <property type="entry name" value="MULTIDRUG RESISTANCE PROTEIN MDTA"/>
    <property type="match status" value="1"/>
</dbReference>
<feature type="domain" description="Multidrug resistance protein MdtA-like barrel-sandwich hybrid" evidence="3">
    <location>
        <begin position="59"/>
        <end position="203"/>
    </location>
</feature>
<keyword evidence="6" id="KW-1185">Reference proteome</keyword>
<accession>A0A1M7XX96</accession>
<dbReference type="InterPro" id="IPR006143">
    <property type="entry name" value="RND_pump_MFP"/>
</dbReference>
<keyword evidence="2" id="KW-0175">Coiled coil</keyword>
<dbReference type="Gene3D" id="2.40.30.170">
    <property type="match status" value="1"/>
</dbReference>
<dbReference type="InterPro" id="IPR058625">
    <property type="entry name" value="MdtA-like_BSH"/>
</dbReference>
<evidence type="ECO:0000313" key="6">
    <source>
        <dbReference type="Proteomes" id="UP000184603"/>
    </source>
</evidence>
<dbReference type="GO" id="GO:0030313">
    <property type="term" value="C:cell envelope"/>
    <property type="evidence" value="ECO:0007669"/>
    <property type="project" value="UniProtKB-SubCell"/>
</dbReference>
<dbReference type="Gene3D" id="2.40.50.100">
    <property type="match status" value="1"/>
</dbReference>
<protein>
    <submittedName>
        <fullName evidence="5">HlyD family secretion protein</fullName>
    </submittedName>
</protein>
<dbReference type="Pfam" id="PF25954">
    <property type="entry name" value="Beta-barrel_RND_2"/>
    <property type="match status" value="1"/>
</dbReference>
<dbReference type="SUPFAM" id="SSF111369">
    <property type="entry name" value="HlyD-like secretion proteins"/>
    <property type="match status" value="1"/>
</dbReference>
<dbReference type="STRING" id="1121416.SAMN02745220_00406"/>
<dbReference type="GO" id="GO:1990281">
    <property type="term" value="C:efflux pump complex"/>
    <property type="evidence" value="ECO:0007669"/>
    <property type="project" value="TreeGrafter"/>
</dbReference>
<dbReference type="Pfam" id="PF25917">
    <property type="entry name" value="BSH_RND"/>
    <property type="match status" value="1"/>
</dbReference>
<dbReference type="InterPro" id="IPR058792">
    <property type="entry name" value="Beta-barrel_RND_2"/>
</dbReference>
<dbReference type="GO" id="GO:0019898">
    <property type="term" value="C:extrinsic component of membrane"/>
    <property type="evidence" value="ECO:0007669"/>
    <property type="project" value="InterPro"/>
</dbReference>
<dbReference type="RefSeq" id="WP_073611784.1">
    <property type="nucleotide sequence ID" value="NZ_FRFE01000002.1"/>
</dbReference>
<gene>
    <name evidence="5" type="ORF">SAMN02745220_00406</name>
</gene>
<dbReference type="PANTHER" id="PTHR30469:SF15">
    <property type="entry name" value="HLYD FAMILY OF SECRETION PROTEINS"/>
    <property type="match status" value="1"/>
</dbReference>
<dbReference type="GO" id="GO:1990195">
    <property type="term" value="C:macrolide transmembrane transporter complex"/>
    <property type="evidence" value="ECO:0007669"/>
    <property type="project" value="InterPro"/>
</dbReference>
<feature type="domain" description="CusB-like beta-barrel" evidence="4">
    <location>
        <begin position="227"/>
        <end position="300"/>
    </location>
</feature>
<organism evidence="5 6">
    <name type="scientific">Desulfopila aestuarii DSM 18488</name>
    <dbReference type="NCBI Taxonomy" id="1121416"/>
    <lineage>
        <taxon>Bacteria</taxon>
        <taxon>Pseudomonadati</taxon>
        <taxon>Thermodesulfobacteriota</taxon>
        <taxon>Desulfobulbia</taxon>
        <taxon>Desulfobulbales</taxon>
        <taxon>Desulfocapsaceae</taxon>
        <taxon>Desulfopila</taxon>
    </lineage>
</organism>
<name>A0A1M7XX96_9BACT</name>
<dbReference type="EMBL" id="FRFE01000002">
    <property type="protein sequence ID" value="SHO43518.1"/>
    <property type="molecule type" value="Genomic_DNA"/>
</dbReference>